<sequence>MAWNYVAAHRILCGSDATGEERVRRCRPRRPSSIDLYLDYLQKRWDEGEHKAKLLHQELTGKGYRHTGSTSSPHANSRPWPTW</sequence>
<proteinExistence type="predicted"/>
<reference evidence="2 3" key="1">
    <citation type="submission" date="2023-03" db="EMBL/GenBank/DDBJ databases">
        <title>Draft genome sequence of type strain Streptomyces ferralitis JCM 14344.</title>
        <authorList>
            <person name="Klaysubun C."/>
            <person name="Duangmal K."/>
        </authorList>
    </citation>
    <scope>NUCLEOTIDE SEQUENCE [LARGE SCALE GENOMIC DNA]</scope>
    <source>
        <strain evidence="2 3">JCM 14344</strain>
    </source>
</reference>
<dbReference type="RefSeq" id="WP_275813718.1">
    <property type="nucleotide sequence ID" value="NZ_BAAANM010000001.1"/>
</dbReference>
<name>A0ABT5YZ02_9ACTN</name>
<comment type="caution">
    <text evidence="2">The sequence shown here is derived from an EMBL/GenBank/DDBJ whole genome shotgun (WGS) entry which is preliminary data.</text>
</comment>
<keyword evidence="3" id="KW-1185">Reference proteome</keyword>
<evidence type="ECO:0000256" key="1">
    <source>
        <dbReference type="SAM" id="MobiDB-lite"/>
    </source>
</evidence>
<gene>
    <name evidence="2" type="ORF">P2L57_14225</name>
</gene>
<evidence type="ECO:0000313" key="2">
    <source>
        <dbReference type="EMBL" id="MDF2256834.1"/>
    </source>
</evidence>
<dbReference type="EMBL" id="JARHTQ010000007">
    <property type="protein sequence ID" value="MDF2256834.1"/>
    <property type="molecule type" value="Genomic_DNA"/>
</dbReference>
<evidence type="ECO:0000313" key="3">
    <source>
        <dbReference type="Proteomes" id="UP001220022"/>
    </source>
</evidence>
<organism evidence="2 3">
    <name type="scientific">Streptantibioticus ferralitis</name>
    <dbReference type="NCBI Taxonomy" id="236510"/>
    <lineage>
        <taxon>Bacteria</taxon>
        <taxon>Bacillati</taxon>
        <taxon>Actinomycetota</taxon>
        <taxon>Actinomycetes</taxon>
        <taxon>Kitasatosporales</taxon>
        <taxon>Streptomycetaceae</taxon>
        <taxon>Streptantibioticus</taxon>
    </lineage>
</organism>
<accession>A0ABT5YZ02</accession>
<dbReference type="Proteomes" id="UP001220022">
    <property type="component" value="Unassembled WGS sequence"/>
</dbReference>
<evidence type="ECO:0008006" key="4">
    <source>
        <dbReference type="Google" id="ProtNLM"/>
    </source>
</evidence>
<protein>
    <recommendedName>
        <fullName evidence="4">Transposase</fullName>
    </recommendedName>
</protein>
<feature type="region of interest" description="Disordered" evidence="1">
    <location>
        <begin position="61"/>
        <end position="83"/>
    </location>
</feature>